<dbReference type="PANTHER" id="PTHR47260">
    <property type="entry name" value="UPF0644 PROTEIN PB2B4.06"/>
    <property type="match status" value="1"/>
</dbReference>
<dbReference type="Gene3D" id="3.10.129.10">
    <property type="entry name" value="Hotdog Thioesterase"/>
    <property type="match status" value="1"/>
</dbReference>
<dbReference type="PANTHER" id="PTHR47260:SF3">
    <property type="entry name" value="THIOESTERASE FAMILY PROTEIN (AFU_ORTHOLOGUE AFUA_7G03960)"/>
    <property type="match status" value="1"/>
</dbReference>
<dbReference type="Pfam" id="PF03061">
    <property type="entry name" value="4HBT"/>
    <property type="match status" value="1"/>
</dbReference>
<dbReference type="InterPro" id="IPR006683">
    <property type="entry name" value="Thioestr_dom"/>
</dbReference>
<dbReference type="EMBL" id="NAJM01000018">
    <property type="protein sequence ID" value="RVX71355.1"/>
    <property type="molecule type" value="Genomic_DNA"/>
</dbReference>
<sequence>MSIFSASYQAPDQRITPPDLAHFQSMPWTNAFLTDPTYRAIPRYTAPEKNDGHTLMGETWNTDRTIVHMITFAKASPEKAKKQTDAPSPILASLAVPTPQDDPTLITRFYTLGNGLNAHPSLLHGGVIATILDSTLGAATGIHISLPSTLAPYGPGARLTTFTVDLRITYKKPVKTPCTICARSWVVRSEGRKVFVKGWIGGEDGTVHSLAEGIWVMVHTNSKKGIEGDKGKDKGKL</sequence>
<name>A0A438N6T9_EXOME</name>
<organism evidence="2 3">
    <name type="scientific">Exophiala mesophila</name>
    <name type="common">Black yeast-like fungus</name>
    <dbReference type="NCBI Taxonomy" id="212818"/>
    <lineage>
        <taxon>Eukaryota</taxon>
        <taxon>Fungi</taxon>
        <taxon>Dikarya</taxon>
        <taxon>Ascomycota</taxon>
        <taxon>Pezizomycotina</taxon>
        <taxon>Eurotiomycetes</taxon>
        <taxon>Chaetothyriomycetidae</taxon>
        <taxon>Chaetothyriales</taxon>
        <taxon>Herpotrichiellaceae</taxon>
        <taxon>Exophiala</taxon>
    </lineage>
</organism>
<dbReference type="CDD" id="cd03443">
    <property type="entry name" value="PaaI_thioesterase"/>
    <property type="match status" value="1"/>
</dbReference>
<dbReference type="SUPFAM" id="SSF54637">
    <property type="entry name" value="Thioesterase/thiol ester dehydrase-isomerase"/>
    <property type="match status" value="1"/>
</dbReference>
<evidence type="ECO:0000259" key="1">
    <source>
        <dbReference type="Pfam" id="PF03061"/>
    </source>
</evidence>
<evidence type="ECO:0000313" key="2">
    <source>
        <dbReference type="EMBL" id="RVX71355.1"/>
    </source>
</evidence>
<dbReference type="OrthoDB" id="506431at2759"/>
<feature type="domain" description="Thioesterase" evidence="1">
    <location>
        <begin position="123"/>
        <end position="197"/>
    </location>
</feature>
<dbReference type="VEuPathDB" id="FungiDB:PV10_02477"/>
<comment type="caution">
    <text evidence="2">The sequence shown here is derived from an EMBL/GenBank/DDBJ whole genome shotgun (WGS) entry which is preliminary data.</text>
</comment>
<evidence type="ECO:0000313" key="3">
    <source>
        <dbReference type="Proteomes" id="UP000288859"/>
    </source>
</evidence>
<reference evidence="2 3" key="1">
    <citation type="submission" date="2017-03" db="EMBL/GenBank/DDBJ databases">
        <title>Genomes of endolithic fungi from Antarctica.</title>
        <authorList>
            <person name="Coleine C."/>
            <person name="Masonjones S."/>
            <person name="Stajich J.E."/>
        </authorList>
    </citation>
    <scope>NUCLEOTIDE SEQUENCE [LARGE SCALE GENOMIC DNA]</scope>
    <source>
        <strain evidence="2 3">CCFEE 6314</strain>
    </source>
</reference>
<dbReference type="InterPro" id="IPR052061">
    <property type="entry name" value="PTE-AB_protein"/>
</dbReference>
<protein>
    <recommendedName>
        <fullName evidence="1">Thioesterase domain-containing protein</fullName>
    </recommendedName>
</protein>
<dbReference type="InterPro" id="IPR029069">
    <property type="entry name" value="HotDog_dom_sf"/>
</dbReference>
<dbReference type="AlphaFoldDB" id="A0A438N6T9"/>
<proteinExistence type="predicted"/>
<accession>A0A438N6T9</accession>
<gene>
    <name evidence="2" type="ORF">B0A52_04929</name>
</gene>
<dbReference type="Proteomes" id="UP000288859">
    <property type="component" value="Unassembled WGS sequence"/>
</dbReference>